<keyword evidence="1" id="KW-1133">Transmembrane helix</keyword>
<evidence type="ECO:0000313" key="2">
    <source>
        <dbReference type="Proteomes" id="UP000887572"/>
    </source>
</evidence>
<evidence type="ECO:0000256" key="1">
    <source>
        <dbReference type="SAM" id="Phobius"/>
    </source>
</evidence>
<proteinExistence type="predicted"/>
<feature type="transmembrane region" description="Helical" evidence="1">
    <location>
        <begin position="21"/>
        <end position="40"/>
    </location>
</feature>
<accession>A0A914GQN0</accession>
<sequence length="212" mass="24247">MFLLGALGKGAKEFYFIGNEFSFNLFLFFVHLFCSSFLVLRNTCKDGHAFWNGTTKMTHGPCGHQQYCSQAVCANKPEWTGSEWFKVWQCYETDNSEKCSKEMQKALKGEFAKATCLCIFGEKGKDNTTNDLKFPLEIKQKGNAGGDHYRKNKGNAGGDHYRKDKGNAEGHFIRSSEFYFKPKHTPHTFDALCGVYAFWQFPCPFCWLDIII</sequence>
<name>A0A914GQN0_GLORO</name>
<evidence type="ECO:0000313" key="3">
    <source>
        <dbReference type="WBParaSite" id="Gr19_v10_g10286.t1"/>
    </source>
</evidence>
<keyword evidence="1" id="KW-0812">Transmembrane</keyword>
<dbReference type="AlphaFoldDB" id="A0A914GQN0"/>
<reference evidence="3" key="1">
    <citation type="submission" date="2022-11" db="UniProtKB">
        <authorList>
            <consortium name="WormBaseParasite"/>
        </authorList>
    </citation>
    <scope>IDENTIFICATION</scope>
</reference>
<protein>
    <submittedName>
        <fullName evidence="3">Uncharacterized protein</fullName>
    </submittedName>
</protein>
<dbReference type="Proteomes" id="UP000887572">
    <property type="component" value="Unplaced"/>
</dbReference>
<dbReference type="WBParaSite" id="Gr19_v10_g10286.t1">
    <property type="protein sequence ID" value="Gr19_v10_g10286.t1"/>
    <property type="gene ID" value="Gr19_v10_g10286"/>
</dbReference>
<keyword evidence="2" id="KW-1185">Reference proteome</keyword>
<organism evidence="2 3">
    <name type="scientific">Globodera rostochiensis</name>
    <name type="common">Golden nematode worm</name>
    <name type="synonym">Heterodera rostochiensis</name>
    <dbReference type="NCBI Taxonomy" id="31243"/>
    <lineage>
        <taxon>Eukaryota</taxon>
        <taxon>Metazoa</taxon>
        <taxon>Ecdysozoa</taxon>
        <taxon>Nematoda</taxon>
        <taxon>Chromadorea</taxon>
        <taxon>Rhabditida</taxon>
        <taxon>Tylenchina</taxon>
        <taxon>Tylenchomorpha</taxon>
        <taxon>Tylenchoidea</taxon>
        <taxon>Heteroderidae</taxon>
        <taxon>Heteroderinae</taxon>
        <taxon>Globodera</taxon>
    </lineage>
</organism>
<keyword evidence="1" id="KW-0472">Membrane</keyword>